<evidence type="ECO:0000313" key="3">
    <source>
        <dbReference type="WBParaSite" id="PSAMB.scaffold19254size835.g37825.t1"/>
    </source>
</evidence>
<accession>A0A914VI07</accession>
<dbReference type="Proteomes" id="UP000887566">
    <property type="component" value="Unplaced"/>
</dbReference>
<sequence>ARGKLPEARLIWARYQLIIGRRLGEQEDGFQWVLKTIYSTVIGSRCSAMDVVELVEKDVMPSALLAGLDHSLCVEWLMQLAQYVETAEPTDFPENSLTIASIMVCYCYFIGICHFHSNKHTFRVEENIF</sequence>
<proteinExistence type="predicted"/>
<name>A0A914VI07_9BILA</name>
<protein>
    <recommendedName>
        <fullName evidence="1">KNTC1 first ARM-repeats domain-containing protein</fullName>
    </recommendedName>
</protein>
<dbReference type="InterPro" id="IPR055403">
    <property type="entry name" value="ARM_KNTC1_1st"/>
</dbReference>
<dbReference type="Pfam" id="PF24520">
    <property type="entry name" value="ARM_KNTC1_1st"/>
    <property type="match status" value="1"/>
</dbReference>
<evidence type="ECO:0000313" key="2">
    <source>
        <dbReference type="Proteomes" id="UP000887566"/>
    </source>
</evidence>
<keyword evidence="2" id="KW-1185">Reference proteome</keyword>
<dbReference type="WBParaSite" id="PSAMB.scaffold19254size835.g37825.t1">
    <property type="protein sequence ID" value="PSAMB.scaffold19254size835.g37825.t1"/>
    <property type="gene ID" value="PSAMB.scaffold19254size835.g37825"/>
</dbReference>
<reference evidence="3" key="1">
    <citation type="submission" date="2022-11" db="UniProtKB">
        <authorList>
            <consortium name="WormBaseParasite"/>
        </authorList>
    </citation>
    <scope>IDENTIFICATION</scope>
</reference>
<feature type="domain" description="KNTC1 first ARM-repeats" evidence="1">
    <location>
        <begin position="2"/>
        <end position="97"/>
    </location>
</feature>
<dbReference type="AlphaFoldDB" id="A0A914VI07"/>
<evidence type="ECO:0000259" key="1">
    <source>
        <dbReference type="Pfam" id="PF24520"/>
    </source>
</evidence>
<organism evidence="2 3">
    <name type="scientific">Plectus sambesii</name>
    <dbReference type="NCBI Taxonomy" id="2011161"/>
    <lineage>
        <taxon>Eukaryota</taxon>
        <taxon>Metazoa</taxon>
        <taxon>Ecdysozoa</taxon>
        <taxon>Nematoda</taxon>
        <taxon>Chromadorea</taxon>
        <taxon>Plectida</taxon>
        <taxon>Plectina</taxon>
        <taxon>Plectoidea</taxon>
        <taxon>Plectidae</taxon>
        <taxon>Plectus</taxon>
    </lineage>
</organism>